<feature type="transmembrane region" description="Helical" evidence="4">
    <location>
        <begin position="168"/>
        <end position="189"/>
    </location>
</feature>
<dbReference type="Pfam" id="PF07690">
    <property type="entry name" value="MFS_1"/>
    <property type="match status" value="1"/>
</dbReference>
<dbReference type="Gene3D" id="1.20.1250.20">
    <property type="entry name" value="MFS general substrate transporter like domains"/>
    <property type="match status" value="1"/>
</dbReference>
<name>A0A4R7AYW6_9NEIS</name>
<dbReference type="EMBL" id="SNZP01000014">
    <property type="protein sequence ID" value="TDR73277.1"/>
    <property type="molecule type" value="Genomic_DNA"/>
</dbReference>
<dbReference type="InterPro" id="IPR020846">
    <property type="entry name" value="MFS_dom"/>
</dbReference>
<evidence type="ECO:0000313" key="7">
    <source>
        <dbReference type="Proteomes" id="UP000295611"/>
    </source>
</evidence>
<dbReference type="CDD" id="cd17477">
    <property type="entry name" value="MFS_YcaD_like"/>
    <property type="match status" value="1"/>
</dbReference>
<evidence type="ECO:0000256" key="1">
    <source>
        <dbReference type="ARBA" id="ARBA00022692"/>
    </source>
</evidence>
<comment type="caution">
    <text evidence="6">The sequence shown here is derived from an EMBL/GenBank/DDBJ whole genome shotgun (WGS) entry which is preliminary data.</text>
</comment>
<dbReference type="PANTHER" id="PTHR23521:SF3">
    <property type="entry name" value="MFS TRANSPORTER"/>
    <property type="match status" value="1"/>
</dbReference>
<dbReference type="PANTHER" id="PTHR23521">
    <property type="entry name" value="TRANSPORTER MFS SUPERFAMILY"/>
    <property type="match status" value="1"/>
</dbReference>
<keyword evidence="2 4" id="KW-1133">Transmembrane helix</keyword>
<feature type="transmembrane region" description="Helical" evidence="4">
    <location>
        <begin position="314"/>
        <end position="335"/>
    </location>
</feature>
<dbReference type="InterPro" id="IPR011701">
    <property type="entry name" value="MFS"/>
</dbReference>
<feature type="transmembrane region" description="Helical" evidence="4">
    <location>
        <begin position="52"/>
        <end position="73"/>
    </location>
</feature>
<feature type="transmembrane region" description="Helical" evidence="4">
    <location>
        <begin position="109"/>
        <end position="131"/>
    </location>
</feature>
<dbReference type="InterPro" id="IPR047200">
    <property type="entry name" value="MFS_YcaD-like"/>
</dbReference>
<feature type="transmembrane region" description="Helical" evidence="4">
    <location>
        <begin position="221"/>
        <end position="239"/>
    </location>
</feature>
<proteinExistence type="predicted"/>
<evidence type="ECO:0000256" key="2">
    <source>
        <dbReference type="ARBA" id="ARBA00022989"/>
    </source>
</evidence>
<sequence>MTDEAQDAPQRRWLALLHAVASLLLAYALLMVGNSLASTQTSLSLLADGVPVAMAGVIQSAYYGGFFLGGFAFSGIVRQYGHHRAFAVLAALVCLVALAQSLLHGSLLWLLSRFTNGLAICGVFMVVESWLNACVNNEQRGQLFSLYMILSYLGAGAGQWLLRLPFDQPGWPFIIVAMLFTLAIIPVTLTRQQPLPVADAPPGNLWRQALRTLRQLNRRAPLGWAGALVAGCFNSAYYAMMPVMLSQLHYANTHIGDFMGLTLLAAPVLQWPMGKWADRGNRAELLSRSALAVLVLSLILSQVLFTWLLLPLSMLFVCIAFTFYGTLSGIVNDAMPPHRRVEANATLLTMYALGGTLGPVLSSMVMGWLGPAGYFVTAAILAGAMLAAARLFGAARPIPHPLGLL</sequence>
<keyword evidence="3 4" id="KW-0472">Membrane</keyword>
<dbReference type="RefSeq" id="WP_166642305.1">
    <property type="nucleotide sequence ID" value="NZ_SNZP01000014.1"/>
</dbReference>
<evidence type="ECO:0000259" key="5">
    <source>
        <dbReference type="PROSITE" id="PS50850"/>
    </source>
</evidence>
<dbReference type="GO" id="GO:0022857">
    <property type="term" value="F:transmembrane transporter activity"/>
    <property type="evidence" value="ECO:0007669"/>
    <property type="project" value="InterPro"/>
</dbReference>
<dbReference type="PROSITE" id="PS50850">
    <property type="entry name" value="MFS"/>
    <property type="match status" value="1"/>
</dbReference>
<keyword evidence="7" id="KW-1185">Reference proteome</keyword>
<feature type="transmembrane region" description="Helical" evidence="4">
    <location>
        <begin position="290"/>
        <end position="308"/>
    </location>
</feature>
<keyword evidence="1 4" id="KW-0812">Transmembrane</keyword>
<gene>
    <name evidence="6" type="ORF">DFP86_11438</name>
</gene>
<feature type="transmembrane region" description="Helical" evidence="4">
    <location>
        <begin position="12"/>
        <end position="32"/>
    </location>
</feature>
<dbReference type="InterPro" id="IPR036259">
    <property type="entry name" value="MFS_trans_sf"/>
</dbReference>
<evidence type="ECO:0000313" key="6">
    <source>
        <dbReference type="EMBL" id="TDR73277.1"/>
    </source>
</evidence>
<reference evidence="6 7" key="1">
    <citation type="submission" date="2019-03" db="EMBL/GenBank/DDBJ databases">
        <title>Genomic Encyclopedia of Type Strains, Phase III (KMG-III): the genomes of soil and plant-associated and newly described type strains.</title>
        <authorList>
            <person name="Whitman W."/>
        </authorList>
    </citation>
    <scope>NUCLEOTIDE SEQUENCE [LARGE SCALE GENOMIC DNA]</scope>
    <source>
        <strain evidence="6 7">CECT 8976</strain>
    </source>
</reference>
<organism evidence="6 7">
    <name type="scientific">Paludibacterium purpuratum</name>
    <dbReference type="NCBI Taxonomy" id="1144873"/>
    <lineage>
        <taxon>Bacteria</taxon>
        <taxon>Pseudomonadati</taxon>
        <taxon>Pseudomonadota</taxon>
        <taxon>Betaproteobacteria</taxon>
        <taxon>Neisseriales</taxon>
        <taxon>Chromobacteriaceae</taxon>
        <taxon>Paludibacterium</taxon>
    </lineage>
</organism>
<evidence type="ECO:0000256" key="4">
    <source>
        <dbReference type="SAM" id="Phobius"/>
    </source>
</evidence>
<feature type="transmembrane region" description="Helical" evidence="4">
    <location>
        <begin position="85"/>
        <end position="103"/>
    </location>
</feature>
<protein>
    <submittedName>
        <fullName evidence="6">Putative MFS family arabinose efflux permease</fullName>
    </submittedName>
</protein>
<feature type="transmembrane region" description="Helical" evidence="4">
    <location>
        <begin position="143"/>
        <end position="162"/>
    </location>
</feature>
<dbReference type="SUPFAM" id="SSF103473">
    <property type="entry name" value="MFS general substrate transporter"/>
    <property type="match status" value="1"/>
</dbReference>
<accession>A0A4R7AYW6</accession>
<dbReference type="AlphaFoldDB" id="A0A4R7AYW6"/>
<feature type="transmembrane region" description="Helical" evidence="4">
    <location>
        <begin position="372"/>
        <end position="392"/>
    </location>
</feature>
<dbReference type="GO" id="GO:0005886">
    <property type="term" value="C:plasma membrane"/>
    <property type="evidence" value="ECO:0007669"/>
    <property type="project" value="TreeGrafter"/>
</dbReference>
<feature type="transmembrane region" description="Helical" evidence="4">
    <location>
        <begin position="347"/>
        <end position="366"/>
    </location>
</feature>
<feature type="transmembrane region" description="Helical" evidence="4">
    <location>
        <begin position="251"/>
        <end position="269"/>
    </location>
</feature>
<feature type="domain" description="Major facilitator superfamily (MFS) profile" evidence="5">
    <location>
        <begin position="14"/>
        <end position="396"/>
    </location>
</feature>
<dbReference type="Proteomes" id="UP000295611">
    <property type="component" value="Unassembled WGS sequence"/>
</dbReference>
<evidence type="ECO:0000256" key="3">
    <source>
        <dbReference type="ARBA" id="ARBA00023136"/>
    </source>
</evidence>